<organism evidence="2 3">
    <name type="scientific">Pseudoalteromonas luteoviolacea NCIMB 1942</name>
    <dbReference type="NCBI Taxonomy" id="1365253"/>
    <lineage>
        <taxon>Bacteria</taxon>
        <taxon>Pseudomonadati</taxon>
        <taxon>Pseudomonadota</taxon>
        <taxon>Gammaproteobacteria</taxon>
        <taxon>Alteromonadales</taxon>
        <taxon>Pseudoalteromonadaceae</taxon>
        <taxon>Pseudoalteromonas</taxon>
    </lineage>
</organism>
<evidence type="ECO:0000259" key="1">
    <source>
        <dbReference type="Pfam" id="PF07638"/>
    </source>
</evidence>
<feature type="domain" description="RNA polymerase sigma-70 ECF-like HTH" evidence="1">
    <location>
        <begin position="3"/>
        <end position="186"/>
    </location>
</feature>
<dbReference type="AlphaFoldDB" id="A0A166Z5R5"/>
<dbReference type="Proteomes" id="UP000076587">
    <property type="component" value="Unassembled WGS sequence"/>
</dbReference>
<evidence type="ECO:0000313" key="2">
    <source>
        <dbReference type="EMBL" id="KZN43962.1"/>
    </source>
</evidence>
<name>A0A166Z5R5_9GAMM</name>
<evidence type="ECO:0000313" key="3">
    <source>
        <dbReference type="Proteomes" id="UP000076587"/>
    </source>
</evidence>
<dbReference type="OrthoDB" id="128473at2"/>
<dbReference type="RefSeq" id="WP_063378730.1">
    <property type="nucleotide sequence ID" value="NZ_AUXT01000200.1"/>
</dbReference>
<reference evidence="2 3" key="1">
    <citation type="submission" date="2013-07" db="EMBL/GenBank/DDBJ databases">
        <title>Comparative Genomic and Metabolomic Analysis of Twelve Strains of Pseudoalteromonas luteoviolacea.</title>
        <authorList>
            <person name="Vynne N.G."/>
            <person name="Mansson M."/>
            <person name="Gram L."/>
        </authorList>
    </citation>
    <scope>NUCLEOTIDE SEQUENCE [LARGE SCALE GENOMIC DNA]</scope>
    <source>
        <strain evidence="2 3">NCIMB 1942</strain>
    </source>
</reference>
<dbReference type="PATRIC" id="fig|1365253.3.peg.4392"/>
<dbReference type="InterPro" id="IPR036388">
    <property type="entry name" value="WH-like_DNA-bd_sf"/>
</dbReference>
<dbReference type="Gene3D" id="1.10.10.10">
    <property type="entry name" value="Winged helix-like DNA-binding domain superfamily/Winged helix DNA-binding domain"/>
    <property type="match status" value="1"/>
</dbReference>
<dbReference type="EMBL" id="AUXT01000200">
    <property type="protein sequence ID" value="KZN43962.1"/>
    <property type="molecule type" value="Genomic_DNA"/>
</dbReference>
<dbReference type="InterPro" id="IPR013324">
    <property type="entry name" value="RNA_pol_sigma_r3/r4-like"/>
</dbReference>
<accession>A0A166Z5R5</accession>
<dbReference type="Pfam" id="PF07638">
    <property type="entry name" value="Sigma70_ECF"/>
    <property type="match status" value="1"/>
</dbReference>
<comment type="caution">
    <text evidence="2">The sequence shown here is derived from an EMBL/GenBank/DDBJ whole genome shotgun (WGS) entry which is preliminary data.</text>
</comment>
<dbReference type="SUPFAM" id="SSF88659">
    <property type="entry name" value="Sigma3 and sigma4 domains of RNA polymerase sigma factors"/>
    <property type="match status" value="1"/>
</dbReference>
<dbReference type="InterPro" id="IPR053812">
    <property type="entry name" value="HTH_Sigma70_ECF-like"/>
</dbReference>
<sequence length="191" mass="22356">MNNDVTLLIDKWKSGCKQSERTLKTEIFLHLKGRLKKHKAQLLSNGEAEELLPNTTSFINEYFIDFAPPTRDYENRKQYLKDVSIFIRNALISELRKRKALKRGNLFTHTSLSEFHRFNIPEDDEQYSVFDEAISLLKDRSEQCYEVALFYYFLGMTGEEIAKEFAIPTGKIYRHIDLANAFLRSKFADSP</sequence>
<protein>
    <recommendedName>
        <fullName evidence="1">RNA polymerase sigma-70 ECF-like HTH domain-containing protein</fullName>
    </recommendedName>
</protein>
<proteinExistence type="predicted"/>
<gene>
    <name evidence="2" type="ORF">N482_18185</name>
</gene>